<evidence type="ECO:0000256" key="1">
    <source>
        <dbReference type="SAM" id="MobiDB-lite"/>
    </source>
</evidence>
<reference evidence="2" key="3">
    <citation type="submission" date="2006-01" db="EMBL/GenBank/DDBJ databases">
        <authorList>
            <person name="Buell R."/>
        </authorList>
    </citation>
    <scope>NUCLEOTIDE SEQUENCE</scope>
</reference>
<organism evidence="2">
    <name type="scientific">Oryza sativa subsp. japonica</name>
    <name type="common">Rice</name>
    <dbReference type="NCBI Taxonomy" id="39947"/>
    <lineage>
        <taxon>Eukaryota</taxon>
        <taxon>Viridiplantae</taxon>
        <taxon>Streptophyta</taxon>
        <taxon>Embryophyta</taxon>
        <taxon>Tracheophyta</taxon>
        <taxon>Spermatophyta</taxon>
        <taxon>Magnoliopsida</taxon>
        <taxon>Liliopsida</taxon>
        <taxon>Poales</taxon>
        <taxon>Poaceae</taxon>
        <taxon>BOP clade</taxon>
        <taxon>Oryzoideae</taxon>
        <taxon>Oryzeae</taxon>
        <taxon>Oryzinae</taxon>
        <taxon>Oryza</taxon>
        <taxon>Oryza sativa</taxon>
    </lineage>
</organism>
<dbReference type="AlphaFoldDB" id="Q2QQZ7"/>
<proteinExistence type="predicted"/>
<protein>
    <submittedName>
        <fullName evidence="2">Uncharacterized protein</fullName>
    </submittedName>
</protein>
<gene>
    <name evidence="2" type="ordered locus">LOC_Os12g29320</name>
</gene>
<dbReference type="EMBL" id="DP000011">
    <property type="protein sequence ID" value="ABA98226.1"/>
    <property type="molecule type" value="Genomic_DNA"/>
</dbReference>
<reference evidence="2" key="2">
    <citation type="submission" date="2005-04" db="EMBL/GenBank/DDBJ databases">
        <authorList>
            <person name="Buell C.R."/>
            <person name="Wing R.A."/>
            <person name="McCombie W.A."/>
            <person name="Ouyang S."/>
        </authorList>
    </citation>
    <scope>NUCLEOTIDE SEQUENCE</scope>
</reference>
<sequence length="143" mass="15227">MAVVVGVRDAPVAWLCGIWQKAAMVALQGNKSWFGLAGGGATVRLRCVLAEFVRVMEPRGGSGSKKIRKKITDQAWEFGKPSQKRRFGSQGNEEKYTRASTEPPAVAAAAAKAAAAAAKRPPPSVGAGNLPLHLAAMLFRVWR</sequence>
<reference evidence="2" key="1">
    <citation type="journal article" date="2005" name="BMC Biol.">
        <title>The sequence of rice chromosomes 11 and 12, rich in disease resistance genes and recent gene duplications.</title>
        <authorList>
            <consortium name="The rice chromosomes 11 and 12 sequencing consortia"/>
        </authorList>
    </citation>
    <scope>NUCLEOTIDE SEQUENCE [LARGE SCALE GENOMIC DNA]</scope>
</reference>
<feature type="region of interest" description="Disordered" evidence="1">
    <location>
        <begin position="80"/>
        <end position="103"/>
    </location>
</feature>
<evidence type="ECO:0000313" key="2">
    <source>
        <dbReference type="EMBL" id="ABA98226.1"/>
    </source>
</evidence>
<accession>Q2QQZ7</accession>
<name>Q2QQZ7_ORYSJ</name>